<feature type="chain" id="PRO_5009312159" evidence="1">
    <location>
        <begin position="17"/>
        <end position="77"/>
    </location>
</feature>
<dbReference type="WBParaSite" id="L893_g16512.t1">
    <property type="protein sequence ID" value="L893_g16512.t1"/>
    <property type="gene ID" value="L893_g16512"/>
</dbReference>
<organism evidence="2 3">
    <name type="scientific">Steinernema glaseri</name>
    <dbReference type="NCBI Taxonomy" id="37863"/>
    <lineage>
        <taxon>Eukaryota</taxon>
        <taxon>Metazoa</taxon>
        <taxon>Ecdysozoa</taxon>
        <taxon>Nematoda</taxon>
        <taxon>Chromadorea</taxon>
        <taxon>Rhabditida</taxon>
        <taxon>Tylenchina</taxon>
        <taxon>Panagrolaimomorpha</taxon>
        <taxon>Strongyloidoidea</taxon>
        <taxon>Steinernematidae</taxon>
        <taxon>Steinernema</taxon>
    </lineage>
</organism>
<feature type="signal peptide" evidence="1">
    <location>
        <begin position="1"/>
        <end position="16"/>
    </location>
</feature>
<keyword evidence="2" id="KW-1185">Reference proteome</keyword>
<name>A0A1I7YHM2_9BILA</name>
<evidence type="ECO:0000313" key="3">
    <source>
        <dbReference type="WBParaSite" id="L893_g16512.t1"/>
    </source>
</evidence>
<protein>
    <submittedName>
        <fullName evidence="3">Secreted protein</fullName>
    </submittedName>
</protein>
<accession>A0A1I7YHM2</accession>
<dbReference type="AlphaFoldDB" id="A0A1I7YHM2"/>
<reference evidence="3" key="1">
    <citation type="submission" date="2016-11" db="UniProtKB">
        <authorList>
            <consortium name="WormBaseParasite"/>
        </authorList>
    </citation>
    <scope>IDENTIFICATION</scope>
</reference>
<sequence length="77" mass="8680">MWSVLALLLLVQQVLAGIFIPIHGYEKNVQKREPLGFAAVCQQLLRNAEANVAYGQRREDAYANVPSVCFESFAREK</sequence>
<dbReference type="Proteomes" id="UP000095287">
    <property type="component" value="Unplaced"/>
</dbReference>
<evidence type="ECO:0000313" key="2">
    <source>
        <dbReference type="Proteomes" id="UP000095287"/>
    </source>
</evidence>
<evidence type="ECO:0000256" key="1">
    <source>
        <dbReference type="SAM" id="SignalP"/>
    </source>
</evidence>
<proteinExistence type="predicted"/>
<keyword evidence="1" id="KW-0732">Signal</keyword>